<evidence type="ECO:0000256" key="12">
    <source>
        <dbReference type="ARBA" id="ARBA00023180"/>
    </source>
</evidence>
<evidence type="ECO:0000256" key="1">
    <source>
        <dbReference type="ARBA" id="ARBA00000382"/>
    </source>
</evidence>
<proteinExistence type="inferred from homology"/>
<evidence type="ECO:0000256" key="9">
    <source>
        <dbReference type="ARBA" id="ARBA00022729"/>
    </source>
</evidence>
<dbReference type="PANTHER" id="PTHR16631:SF17">
    <property type="entry name" value="GLUCAN ENDO-1,3-BETA-GLUCOSIDASE BTGC"/>
    <property type="match status" value="1"/>
</dbReference>
<evidence type="ECO:0000256" key="19">
    <source>
        <dbReference type="RuleBase" id="RU004335"/>
    </source>
</evidence>
<evidence type="ECO:0000256" key="16">
    <source>
        <dbReference type="ARBA" id="ARBA00037649"/>
    </source>
</evidence>
<dbReference type="InterPro" id="IPR050732">
    <property type="entry name" value="Beta-glucan_modifiers"/>
</dbReference>
<keyword evidence="21" id="KW-0812">Transmembrane</keyword>
<evidence type="ECO:0000256" key="17">
    <source>
        <dbReference type="ARBA" id="ARBA00042373"/>
    </source>
</evidence>
<keyword evidence="15" id="KW-0624">Polysaccharide degradation</keyword>
<evidence type="ECO:0000313" key="23">
    <source>
        <dbReference type="Proteomes" id="UP001221413"/>
    </source>
</evidence>
<dbReference type="InterPro" id="IPR017853">
    <property type="entry name" value="GH"/>
</dbReference>
<evidence type="ECO:0000256" key="4">
    <source>
        <dbReference type="ARBA" id="ARBA00008773"/>
    </source>
</evidence>
<keyword evidence="13" id="KW-0119">Carbohydrate metabolism</keyword>
<dbReference type="InterPro" id="IPR000490">
    <property type="entry name" value="Glyco_hydro_17"/>
</dbReference>
<name>A0AAD6IXQ9_DREDA</name>
<evidence type="ECO:0000256" key="5">
    <source>
        <dbReference type="ARBA" id="ARBA00012780"/>
    </source>
</evidence>
<organism evidence="22 23">
    <name type="scientific">Drechslerella dactyloides</name>
    <name type="common">Nematode-trapping fungus</name>
    <name type="synonym">Arthrobotrys dactyloides</name>
    <dbReference type="NCBI Taxonomy" id="74499"/>
    <lineage>
        <taxon>Eukaryota</taxon>
        <taxon>Fungi</taxon>
        <taxon>Dikarya</taxon>
        <taxon>Ascomycota</taxon>
        <taxon>Pezizomycotina</taxon>
        <taxon>Orbiliomycetes</taxon>
        <taxon>Orbiliales</taxon>
        <taxon>Orbiliaceae</taxon>
        <taxon>Drechslerella</taxon>
    </lineage>
</organism>
<evidence type="ECO:0000256" key="20">
    <source>
        <dbReference type="SAM" id="MobiDB-lite"/>
    </source>
</evidence>
<evidence type="ECO:0000256" key="6">
    <source>
        <dbReference type="ARBA" id="ARBA00022475"/>
    </source>
</evidence>
<dbReference type="Proteomes" id="UP001221413">
    <property type="component" value="Unassembled WGS sequence"/>
</dbReference>
<evidence type="ECO:0000256" key="10">
    <source>
        <dbReference type="ARBA" id="ARBA00022801"/>
    </source>
</evidence>
<keyword evidence="14" id="KW-0961">Cell wall biogenesis/degradation</keyword>
<feature type="transmembrane region" description="Helical" evidence="21">
    <location>
        <begin position="390"/>
        <end position="413"/>
    </location>
</feature>
<dbReference type="EMBL" id="JAQGDS010000005">
    <property type="protein sequence ID" value="KAJ6260654.1"/>
    <property type="molecule type" value="Genomic_DNA"/>
</dbReference>
<keyword evidence="23" id="KW-1185">Reference proteome</keyword>
<comment type="function">
    <text evidence="16">Glucanases play a role in cell expansion during growth, in cell-cell fusion during mating, and in spore release during sporulation. This enzyme may be involved in beta-glucan degradation. Active on laminarin and lichenan.</text>
</comment>
<keyword evidence="6" id="KW-1003">Cell membrane</keyword>
<comment type="subcellular location">
    <subcellularLocation>
        <location evidence="3">Cell membrane</location>
        <topology evidence="3">Single-pass type II membrane protein</topology>
    </subcellularLocation>
    <subcellularLocation>
        <location evidence="2">Secreted</location>
        <location evidence="2">Cell wall</location>
    </subcellularLocation>
</comment>
<evidence type="ECO:0000256" key="2">
    <source>
        <dbReference type="ARBA" id="ARBA00004191"/>
    </source>
</evidence>
<feature type="compositionally biased region" description="Polar residues" evidence="20">
    <location>
        <begin position="13"/>
        <end position="32"/>
    </location>
</feature>
<dbReference type="GO" id="GO:0009277">
    <property type="term" value="C:fungal-type cell wall"/>
    <property type="evidence" value="ECO:0007669"/>
    <property type="project" value="TreeGrafter"/>
</dbReference>
<dbReference type="GO" id="GO:0009986">
    <property type="term" value="C:cell surface"/>
    <property type="evidence" value="ECO:0007669"/>
    <property type="project" value="TreeGrafter"/>
</dbReference>
<evidence type="ECO:0000256" key="13">
    <source>
        <dbReference type="ARBA" id="ARBA00023277"/>
    </source>
</evidence>
<feature type="region of interest" description="Disordered" evidence="20">
    <location>
        <begin position="353"/>
        <end position="381"/>
    </location>
</feature>
<evidence type="ECO:0000256" key="15">
    <source>
        <dbReference type="ARBA" id="ARBA00023326"/>
    </source>
</evidence>
<keyword evidence="9" id="KW-0732">Signal</keyword>
<reference evidence="22" key="1">
    <citation type="submission" date="2023-01" db="EMBL/GenBank/DDBJ databases">
        <title>The chitinases involved in constricting ring structure development in the nematode-trapping fungus Drechslerella dactyloides.</title>
        <authorList>
            <person name="Wang R."/>
            <person name="Zhang L."/>
            <person name="Tang P."/>
            <person name="Li S."/>
            <person name="Liang L."/>
        </authorList>
    </citation>
    <scope>NUCLEOTIDE SEQUENCE</scope>
    <source>
        <strain evidence="22">YMF1.00031</strain>
    </source>
</reference>
<protein>
    <recommendedName>
        <fullName evidence="5">glucan endo-1,3-beta-D-glucosidase</fullName>
        <ecNumber evidence="5">3.2.1.39</ecNumber>
    </recommendedName>
    <alternativeName>
        <fullName evidence="18">Endo-1,3-beta-glucanase btgC</fullName>
    </alternativeName>
    <alternativeName>
        <fullName evidence="17">Laminarinase btgC</fullName>
    </alternativeName>
</protein>
<dbReference type="PANTHER" id="PTHR16631">
    <property type="entry name" value="GLUCAN 1,3-BETA-GLUCOSIDASE"/>
    <property type="match status" value="1"/>
</dbReference>
<evidence type="ECO:0000256" key="11">
    <source>
        <dbReference type="ARBA" id="ARBA00023136"/>
    </source>
</evidence>
<feature type="region of interest" description="Disordered" evidence="20">
    <location>
        <begin position="1"/>
        <end position="326"/>
    </location>
</feature>
<keyword evidence="8" id="KW-0964">Secreted</keyword>
<evidence type="ECO:0000256" key="18">
    <source>
        <dbReference type="ARBA" id="ARBA00043078"/>
    </source>
</evidence>
<gene>
    <name evidence="22" type="ORF">Dda_4881</name>
</gene>
<keyword evidence="12" id="KW-0325">Glycoprotein</keyword>
<comment type="catalytic activity">
    <reaction evidence="1">
        <text>Hydrolysis of (1-&gt;3)-beta-D-glucosidic linkages in (1-&gt;3)-beta-D-glucans.</text>
        <dbReference type="EC" id="3.2.1.39"/>
    </reaction>
</comment>
<evidence type="ECO:0000256" key="7">
    <source>
        <dbReference type="ARBA" id="ARBA00022512"/>
    </source>
</evidence>
<keyword evidence="11 21" id="KW-0472">Membrane</keyword>
<evidence type="ECO:0000313" key="22">
    <source>
        <dbReference type="EMBL" id="KAJ6260654.1"/>
    </source>
</evidence>
<feature type="compositionally biased region" description="Pro residues" evidence="20">
    <location>
        <begin position="186"/>
        <end position="202"/>
    </location>
</feature>
<keyword evidence="7" id="KW-0134">Cell wall</keyword>
<evidence type="ECO:0000256" key="21">
    <source>
        <dbReference type="SAM" id="Phobius"/>
    </source>
</evidence>
<keyword evidence="10" id="KW-0378">Hydrolase</keyword>
<dbReference type="Gene3D" id="3.20.20.80">
    <property type="entry name" value="Glycosidases"/>
    <property type="match status" value="1"/>
</dbReference>
<feature type="region of interest" description="Disordered" evidence="20">
    <location>
        <begin position="418"/>
        <end position="448"/>
    </location>
</feature>
<feature type="compositionally biased region" description="Polar residues" evidence="20">
    <location>
        <begin position="44"/>
        <end position="66"/>
    </location>
</feature>
<comment type="caution">
    <text evidence="22">The sequence shown here is derived from an EMBL/GenBank/DDBJ whole genome shotgun (WGS) entry which is preliminary data.</text>
</comment>
<evidence type="ECO:0000256" key="14">
    <source>
        <dbReference type="ARBA" id="ARBA00023316"/>
    </source>
</evidence>
<dbReference type="GO" id="GO:0071555">
    <property type="term" value="P:cell wall organization"/>
    <property type="evidence" value="ECO:0007669"/>
    <property type="project" value="UniProtKB-KW"/>
</dbReference>
<dbReference type="EC" id="3.2.1.39" evidence="5"/>
<sequence>MSGYHDQPPPQQAGDSYNGGQTYTNPAFTSPHANPGMNYDTPHVNPSMNYDTPNVNPSMNYDTSYNDGPRSEYTPPVYGRTPLRHQQDYPQDLPQSHPQPPPQPQSRGMEGPPMQEGWEGAYEHPQHPQPSLPQPQQQQRGISPPRGGGYVAYSPQHSANVSPTRSRGVPADDGVSYGSYGYQQQHPPPAPPHHQHMPPPQHPPERAMLSRSPDSGHGYPQPPPMRQIQPHPSQDSLQPGRLAPGMVPYTEGRGPGGPGSIHGDRLRDIGSRSSTRTSSVNLGFYSDSPYQRYSSNWNPESGDLSLQDMRRNSQDSDDEELSRGKRTVPLVSTIGLGGVFGKKTEAGSTISGLGANSNLLDAPAQTRSGAPGGESDWLQDQKKASKKTRWIIAGVILVLLLLGGGGAAAGVILSRRNSNNGGGGGGSASASINPAEDRPNAPPVNGNTDSVKALMNNPKLHKSFYGMDYTPLNAVYPECLTWPPTQNNITKDIAVISQLTSRLRLYGNDCGQTEMVVEAIKTLKVDMKVWLGVYIDGNQTTNARQFSQMYDILDKYGQDPFIGVVIGNEALFSQYITESGLIQLLTQVRTNFTTLGYTSLNITTSDLGSAWTSTLAQAVDTVMANVHPFFAGVTVDDAPGWTNDFFVKNDVAVAKATTRLPNAIVSEVGWPSGGGTYLGSVAGIRQLNQFIEQYVCAANNNGTEYYWFVPFDEPWKERYNTPGKEWETQWGLMDVDRNLKSGVTIPDCPSR</sequence>
<dbReference type="SUPFAM" id="SSF51445">
    <property type="entry name" value="(Trans)glycosidases"/>
    <property type="match status" value="1"/>
</dbReference>
<dbReference type="GO" id="GO:0005886">
    <property type="term" value="C:plasma membrane"/>
    <property type="evidence" value="ECO:0007669"/>
    <property type="project" value="UniProtKB-SubCell"/>
</dbReference>
<evidence type="ECO:0000256" key="8">
    <source>
        <dbReference type="ARBA" id="ARBA00022525"/>
    </source>
</evidence>
<evidence type="ECO:0000256" key="3">
    <source>
        <dbReference type="ARBA" id="ARBA00004401"/>
    </source>
</evidence>
<feature type="compositionally biased region" description="Polar residues" evidence="20">
    <location>
        <begin position="155"/>
        <end position="165"/>
    </location>
</feature>
<comment type="similarity">
    <text evidence="4 19">Belongs to the glycosyl hydrolase 17 family.</text>
</comment>
<feature type="compositionally biased region" description="Polar residues" evidence="20">
    <location>
        <begin position="271"/>
        <end position="281"/>
    </location>
</feature>
<keyword evidence="21" id="KW-1133">Transmembrane helix</keyword>
<dbReference type="GO" id="GO:0005576">
    <property type="term" value="C:extracellular region"/>
    <property type="evidence" value="ECO:0007669"/>
    <property type="project" value="TreeGrafter"/>
</dbReference>
<dbReference type="GO" id="GO:0042973">
    <property type="term" value="F:glucan endo-1,3-beta-D-glucosidase activity"/>
    <property type="evidence" value="ECO:0007669"/>
    <property type="project" value="UniProtKB-EC"/>
</dbReference>
<feature type="compositionally biased region" description="Low complexity" evidence="20">
    <location>
        <begin position="134"/>
        <end position="145"/>
    </location>
</feature>
<dbReference type="AlphaFoldDB" id="A0AAD6IXQ9"/>
<dbReference type="Pfam" id="PF00332">
    <property type="entry name" value="Glyco_hydro_17"/>
    <property type="match status" value="1"/>
</dbReference>
<accession>A0AAD6IXQ9</accession>
<feature type="compositionally biased region" description="Polar residues" evidence="20">
    <location>
        <begin position="288"/>
        <end position="299"/>
    </location>
</feature>
<dbReference type="GO" id="GO:0000272">
    <property type="term" value="P:polysaccharide catabolic process"/>
    <property type="evidence" value="ECO:0007669"/>
    <property type="project" value="UniProtKB-KW"/>
</dbReference>